<evidence type="ECO:0000313" key="1">
    <source>
        <dbReference type="EMBL" id="TDD21034.1"/>
    </source>
</evidence>
<dbReference type="OrthoDB" id="8781117at2"/>
<dbReference type="InterPro" id="IPR043504">
    <property type="entry name" value="Peptidase_S1_PA_chymotrypsin"/>
</dbReference>
<protein>
    <recommendedName>
        <fullName evidence="3">Peptidase S1 domain-containing protein</fullName>
    </recommendedName>
</protein>
<dbReference type="Gene3D" id="2.40.10.10">
    <property type="entry name" value="Trypsin-like serine proteases"/>
    <property type="match status" value="1"/>
</dbReference>
<accession>A0A4R4WTT7</accession>
<dbReference type="RefSeq" id="WP_132509234.1">
    <property type="nucleotide sequence ID" value="NZ_SMKP01000039.1"/>
</dbReference>
<comment type="caution">
    <text evidence="1">The sequence shown here is derived from an EMBL/GenBank/DDBJ whole genome shotgun (WGS) entry which is preliminary data.</text>
</comment>
<evidence type="ECO:0000313" key="2">
    <source>
        <dbReference type="Proteomes" id="UP000294543"/>
    </source>
</evidence>
<keyword evidence="2" id="KW-1185">Reference proteome</keyword>
<dbReference type="EMBL" id="SMKP01000039">
    <property type="protein sequence ID" value="TDD21034.1"/>
    <property type="molecule type" value="Genomic_DNA"/>
</dbReference>
<dbReference type="SUPFAM" id="SSF50494">
    <property type="entry name" value="Trypsin-like serine proteases"/>
    <property type="match status" value="1"/>
</dbReference>
<evidence type="ECO:0008006" key="3">
    <source>
        <dbReference type="Google" id="ProtNLM"/>
    </source>
</evidence>
<gene>
    <name evidence="1" type="ORF">E1294_15870</name>
</gene>
<organism evidence="1 2">
    <name type="scientific">Nonomuraea diastatica</name>
    <dbReference type="NCBI Taxonomy" id="1848329"/>
    <lineage>
        <taxon>Bacteria</taxon>
        <taxon>Bacillati</taxon>
        <taxon>Actinomycetota</taxon>
        <taxon>Actinomycetes</taxon>
        <taxon>Streptosporangiales</taxon>
        <taxon>Streptosporangiaceae</taxon>
        <taxon>Nonomuraea</taxon>
    </lineage>
</organism>
<dbReference type="AlphaFoldDB" id="A0A4R4WTT7"/>
<proteinExistence type="predicted"/>
<dbReference type="Proteomes" id="UP000294543">
    <property type="component" value="Unassembled WGS sequence"/>
</dbReference>
<sequence>MNASAQAGSWSAASAEDEDVALVAEQRGLSLTEAQARYGWYTWDNVRDVSSVRRPVLDQSICHFGRTTGRDCSAPVFALDVCSGDFCDIVAVTAHTTDNGDSGGPWYYTTTAYGVHHGWRSIGGKERALFTEVANFPLMDVNVLTR</sequence>
<reference evidence="1 2" key="1">
    <citation type="submission" date="2019-03" db="EMBL/GenBank/DDBJ databases">
        <title>Draft genome sequences of novel Actinobacteria.</title>
        <authorList>
            <person name="Sahin N."/>
            <person name="Ay H."/>
            <person name="Saygin H."/>
        </authorList>
    </citation>
    <scope>NUCLEOTIDE SEQUENCE [LARGE SCALE GENOMIC DNA]</scope>
    <source>
        <strain evidence="1 2">KC712</strain>
    </source>
</reference>
<name>A0A4R4WTT7_9ACTN</name>
<dbReference type="InterPro" id="IPR009003">
    <property type="entry name" value="Peptidase_S1_PA"/>
</dbReference>